<evidence type="ECO:0000313" key="5">
    <source>
        <dbReference type="EMBL" id="MBV7390899.1"/>
    </source>
</evidence>
<feature type="domain" description="HTH asnC-type" evidence="4">
    <location>
        <begin position="1"/>
        <end position="82"/>
    </location>
</feature>
<evidence type="ECO:0000256" key="1">
    <source>
        <dbReference type="ARBA" id="ARBA00023015"/>
    </source>
</evidence>
<evidence type="ECO:0000259" key="4">
    <source>
        <dbReference type="PROSITE" id="PS50956"/>
    </source>
</evidence>
<sequence>MEKAKQRQLLKIIEKDCRLNVAEVAIMLGLEEPIVAAELKRLEENKIIAGYRALVNWDKVEDDWIEALVEVSMVPTGEDGYRKVAQQIKSYQEVESLFFISGGFDFIVLLQGRNIKDISRFISTNLASIPEVSGTRTHFLLDKYKEWGIDLTGNDNDPRMRVSP</sequence>
<protein>
    <submittedName>
        <fullName evidence="5">Lrp/AsnC family transcriptional regulator</fullName>
    </submittedName>
</protein>
<dbReference type="InterPro" id="IPR000485">
    <property type="entry name" value="AsnC-type_HTH_dom"/>
</dbReference>
<dbReference type="EMBL" id="JAHUZB010000003">
    <property type="protein sequence ID" value="MBV7390899.1"/>
    <property type="molecule type" value="Genomic_DNA"/>
</dbReference>
<evidence type="ECO:0000256" key="3">
    <source>
        <dbReference type="ARBA" id="ARBA00023163"/>
    </source>
</evidence>
<dbReference type="PROSITE" id="PS50956">
    <property type="entry name" value="HTH_ASNC_2"/>
    <property type="match status" value="1"/>
</dbReference>
<dbReference type="PANTHER" id="PTHR30154">
    <property type="entry name" value="LEUCINE-RESPONSIVE REGULATORY PROTEIN"/>
    <property type="match status" value="1"/>
</dbReference>
<dbReference type="Proteomes" id="UP000774130">
    <property type="component" value="Unassembled WGS sequence"/>
</dbReference>
<proteinExistence type="predicted"/>
<reference evidence="5 6" key="1">
    <citation type="submission" date="2021-06" db="EMBL/GenBank/DDBJ databases">
        <title>Enterococcus alishanensis sp. nov., a novel lactic acid bacterium isolated from fresh coffee beans.</title>
        <authorList>
            <person name="Chen Y.-S."/>
        </authorList>
    </citation>
    <scope>NUCLEOTIDE SEQUENCE [LARGE SCALE GENOMIC DNA]</scope>
    <source>
        <strain evidence="5 6">ALS3</strain>
    </source>
</reference>
<dbReference type="SMART" id="SM00344">
    <property type="entry name" value="HTH_ASNC"/>
    <property type="match status" value="1"/>
</dbReference>
<dbReference type="Pfam" id="PF01037">
    <property type="entry name" value="AsnC_trans_reg"/>
    <property type="match status" value="1"/>
</dbReference>
<evidence type="ECO:0000256" key="2">
    <source>
        <dbReference type="ARBA" id="ARBA00023125"/>
    </source>
</evidence>
<accession>A0ABS6TDC1</accession>
<gene>
    <name evidence="5" type="ORF">KUA55_09415</name>
</gene>
<evidence type="ECO:0000313" key="6">
    <source>
        <dbReference type="Proteomes" id="UP000774130"/>
    </source>
</evidence>
<dbReference type="InterPro" id="IPR019887">
    <property type="entry name" value="Tscrpt_reg_AsnC/Lrp_C"/>
</dbReference>
<organism evidence="5 6">
    <name type="scientific">Enterococcus alishanensis</name>
    <dbReference type="NCBI Taxonomy" id="1303817"/>
    <lineage>
        <taxon>Bacteria</taxon>
        <taxon>Bacillati</taxon>
        <taxon>Bacillota</taxon>
        <taxon>Bacilli</taxon>
        <taxon>Lactobacillales</taxon>
        <taxon>Enterococcaceae</taxon>
        <taxon>Enterococcus</taxon>
    </lineage>
</organism>
<keyword evidence="3" id="KW-0804">Transcription</keyword>
<keyword evidence="1" id="KW-0805">Transcription regulation</keyword>
<comment type="caution">
    <text evidence="5">The sequence shown here is derived from an EMBL/GenBank/DDBJ whole genome shotgun (WGS) entry which is preliminary data.</text>
</comment>
<dbReference type="RefSeq" id="WP_218325942.1">
    <property type="nucleotide sequence ID" value="NZ_JAHUZB010000003.1"/>
</dbReference>
<keyword evidence="2" id="KW-0238">DNA-binding</keyword>
<dbReference type="PANTHER" id="PTHR30154:SF34">
    <property type="entry name" value="TRANSCRIPTIONAL REGULATOR AZLB"/>
    <property type="match status" value="1"/>
</dbReference>
<keyword evidence="6" id="KW-1185">Reference proteome</keyword>
<name>A0ABS6TDC1_9ENTE</name>
<dbReference type="InterPro" id="IPR019888">
    <property type="entry name" value="Tscrpt_reg_AsnC-like"/>
</dbReference>